<dbReference type="PANTHER" id="PTHR45453">
    <property type="entry name" value="PHOSPHATE REGULON SENSOR PROTEIN PHOR"/>
    <property type="match status" value="1"/>
</dbReference>
<evidence type="ECO:0000259" key="10">
    <source>
        <dbReference type="PROSITE" id="PS50109"/>
    </source>
</evidence>
<dbReference type="InterPro" id="IPR050351">
    <property type="entry name" value="BphY/WalK/GraS-like"/>
</dbReference>
<keyword evidence="9" id="KW-0812">Transmembrane</keyword>
<comment type="subcellular location">
    <subcellularLocation>
        <location evidence="2">Membrane</location>
    </subcellularLocation>
</comment>
<dbReference type="GO" id="GO:0005886">
    <property type="term" value="C:plasma membrane"/>
    <property type="evidence" value="ECO:0007669"/>
    <property type="project" value="TreeGrafter"/>
</dbReference>
<dbReference type="AlphaFoldDB" id="A0A1I0JAU3"/>
<dbReference type="CDD" id="cd00082">
    <property type="entry name" value="HisKA"/>
    <property type="match status" value="1"/>
</dbReference>
<evidence type="ECO:0000313" key="12">
    <source>
        <dbReference type="EMBL" id="SEU06440.1"/>
    </source>
</evidence>
<dbReference type="InterPro" id="IPR003660">
    <property type="entry name" value="HAMP_dom"/>
</dbReference>
<dbReference type="PROSITE" id="PS50109">
    <property type="entry name" value="HIS_KIN"/>
    <property type="match status" value="1"/>
</dbReference>
<keyword evidence="6" id="KW-0418">Kinase</keyword>
<evidence type="ECO:0000256" key="7">
    <source>
        <dbReference type="ARBA" id="ARBA00023012"/>
    </source>
</evidence>
<keyword evidence="8" id="KW-0175">Coiled coil</keyword>
<feature type="domain" description="HAMP" evidence="11">
    <location>
        <begin position="210"/>
        <end position="262"/>
    </location>
</feature>
<dbReference type="EMBL" id="FOIM01000027">
    <property type="protein sequence ID" value="SEU06440.1"/>
    <property type="molecule type" value="Genomic_DNA"/>
</dbReference>
<name>A0A1I0JAU3_9FIRM</name>
<dbReference type="CDD" id="cd06225">
    <property type="entry name" value="HAMP"/>
    <property type="match status" value="1"/>
</dbReference>
<dbReference type="Pfam" id="PF00672">
    <property type="entry name" value="HAMP"/>
    <property type="match status" value="1"/>
</dbReference>
<keyword evidence="7" id="KW-0902">Two-component regulatory system</keyword>
<dbReference type="Pfam" id="PF00512">
    <property type="entry name" value="HisKA"/>
    <property type="match status" value="1"/>
</dbReference>
<dbReference type="Gene3D" id="1.10.287.130">
    <property type="match status" value="1"/>
</dbReference>
<dbReference type="InterPro" id="IPR036890">
    <property type="entry name" value="HATPase_C_sf"/>
</dbReference>
<dbReference type="FunFam" id="1.10.287.130:FF:000001">
    <property type="entry name" value="Two-component sensor histidine kinase"/>
    <property type="match status" value="1"/>
</dbReference>
<keyword evidence="13" id="KW-1185">Reference proteome</keyword>
<feature type="domain" description="Histidine kinase" evidence="10">
    <location>
        <begin position="291"/>
        <end position="507"/>
    </location>
</feature>
<dbReference type="SUPFAM" id="SSF158472">
    <property type="entry name" value="HAMP domain-like"/>
    <property type="match status" value="1"/>
</dbReference>
<sequence length="508" mass="57380">MKHSIRGRFTMIFVGLMAAVLFTTWAVNSFFLEGFYTRQKLKILERAYGLINQLVVEKADNGESLTEDLQSLYSADGEQTELSRLLRLMSEKYNTNIAIVDSMNDDAMPSARDARFLADRVHQYILGRNNPGTEVLVNQDNYKIQKSYDRHSQAYYLESWGFFEDNRTIFIMSMPIASIHDSVAVSNKFLAYVGLAALVAGSALMYFTTKKVTSPIMSLASLSARMSELDFEARYEGRSEDEIGVLGRSMNTLSEKLKETIGELKTANNELQRDIEEKIRIDETRKDFIANVSHELKTPIALIQGYAEGLTEGMAEDPDSRDYYCEVIMDEANKMNKMVKQLLNLTALEFGNDLPVMEQFDITALIRGILSSAGILLQQKEATVVFDQETPVLVWADEFKIEEVITNYLNNALNHLGGERRIEIRLENLGQEVKVSVFNTGTPIPEEELDKLWTKFYKVDKAHTRSYGGSGIGLSIVKAIMDSHNKECGVENRPDGVSFWFTVDGSSH</sequence>
<keyword evidence="9" id="KW-1133">Transmembrane helix</keyword>
<dbReference type="InterPro" id="IPR003594">
    <property type="entry name" value="HATPase_dom"/>
</dbReference>
<organism evidence="12 13">
    <name type="scientific">Enterocloster lavalensis</name>
    <dbReference type="NCBI Taxonomy" id="460384"/>
    <lineage>
        <taxon>Bacteria</taxon>
        <taxon>Bacillati</taxon>
        <taxon>Bacillota</taxon>
        <taxon>Clostridia</taxon>
        <taxon>Lachnospirales</taxon>
        <taxon>Lachnospiraceae</taxon>
        <taxon>Enterocloster</taxon>
    </lineage>
</organism>
<dbReference type="InterPro" id="IPR036097">
    <property type="entry name" value="HisK_dim/P_sf"/>
</dbReference>
<dbReference type="Proteomes" id="UP000198508">
    <property type="component" value="Unassembled WGS sequence"/>
</dbReference>
<comment type="catalytic activity">
    <reaction evidence="1">
        <text>ATP + protein L-histidine = ADP + protein N-phospho-L-histidine.</text>
        <dbReference type="EC" id="2.7.13.3"/>
    </reaction>
</comment>
<dbReference type="STRING" id="460384.SAMN05216313_12779"/>
<dbReference type="SUPFAM" id="SSF55874">
    <property type="entry name" value="ATPase domain of HSP90 chaperone/DNA topoisomerase II/histidine kinase"/>
    <property type="match status" value="1"/>
</dbReference>
<evidence type="ECO:0000256" key="3">
    <source>
        <dbReference type="ARBA" id="ARBA00012438"/>
    </source>
</evidence>
<evidence type="ECO:0000256" key="5">
    <source>
        <dbReference type="ARBA" id="ARBA00022679"/>
    </source>
</evidence>
<dbReference type="SUPFAM" id="SSF47384">
    <property type="entry name" value="Homodimeric domain of signal transducing histidine kinase"/>
    <property type="match status" value="1"/>
</dbReference>
<protein>
    <recommendedName>
        <fullName evidence="3">histidine kinase</fullName>
        <ecNumber evidence="3">2.7.13.3</ecNumber>
    </recommendedName>
</protein>
<dbReference type="SMART" id="SM00304">
    <property type="entry name" value="HAMP"/>
    <property type="match status" value="1"/>
</dbReference>
<dbReference type="RefSeq" id="WP_092368565.1">
    <property type="nucleotide sequence ID" value="NZ_CABJCG010000019.1"/>
</dbReference>
<dbReference type="GO" id="GO:0016036">
    <property type="term" value="P:cellular response to phosphate starvation"/>
    <property type="evidence" value="ECO:0007669"/>
    <property type="project" value="TreeGrafter"/>
</dbReference>
<evidence type="ECO:0000256" key="6">
    <source>
        <dbReference type="ARBA" id="ARBA00022777"/>
    </source>
</evidence>
<evidence type="ECO:0000256" key="8">
    <source>
        <dbReference type="SAM" id="Coils"/>
    </source>
</evidence>
<dbReference type="SMART" id="SM00388">
    <property type="entry name" value="HisKA"/>
    <property type="match status" value="1"/>
</dbReference>
<dbReference type="PRINTS" id="PR00344">
    <property type="entry name" value="BCTRLSENSOR"/>
</dbReference>
<keyword evidence="9" id="KW-0472">Membrane</keyword>
<dbReference type="GO" id="GO:0000155">
    <property type="term" value="F:phosphorelay sensor kinase activity"/>
    <property type="evidence" value="ECO:0007669"/>
    <property type="project" value="InterPro"/>
</dbReference>
<feature type="coiled-coil region" evidence="8">
    <location>
        <begin position="250"/>
        <end position="281"/>
    </location>
</feature>
<evidence type="ECO:0000256" key="4">
    <source>
        <dbReference type="ARBA" id="ARBA00022553"/>
    </source>
</evidence>
<accession>A0A1I0JAU3</accession>
<dbReference type="Pfam" id="PF02518">
    <property type="entry name" value="HATPase_c"/>
    <property type="match status" value="1"/>
</dbReference>
<evidence type="ECO:0000256" key="2">
    <source>
        <dbReference type="ARBA" id="ARBA00004370"/>
    </source>
</evidence>
<evidence type="ECO:0000313" key="13">
    <source>
        <dbReference type="Proteomes" id="UP000198508"/>
    </source>
</evidence>
<dbReference type="InterPro" id="IPR003661">
    <property type="entry name" value="HisK_dim/P_dom"/>
</dbReference>
<evidence type="ECO:0000259" key="11">
    <source>
        <dbReference type="PROSITE" id="PS50885"/>
    </source>
</evidence>
<evidence type="ECO:0000256" key="1">
    <source>
        <dbReference type="ARBA" id="ARBA00000085"/>
    </source>
</evidence>
<dbReference type="GO" id="GO:0004721">
    <property type="term" value="F:phosphoprotein phosphatase activity"/>
    <property type="evidence" value="ECO:0007669"/>
    <property type="project" value="TreeGrafter"/>
</dbReference>
<evidence type="ECO:0000256" key="9">
    <source>
        <dbReference type="SAM" id="Phobius"/>
    </source>
</evidence>
<keyword evidence="5" id="KW-0808">Transferase</keyword>
<dbReference type="PROSITE" id="PS50885">
    <property type="entry name" value="HAMP"/>
    <property type="match status" value="1"/>
</dbReference>
<dbReference type="Gene3D" id="3.30.565.10">
    <property type="entry name" value="Histidine kinase-like ATPase, C-terminal domain"/>
    <property type="match status" value="1"/>
</dbReference>
<gene>
    <name evidence="12" type="ORF">SAMN05216313_12779</name>
</gene>
<feature type="transmembrane region" description="Helical" evidence="9">
    <location>
        <begin position="189"/>
        <end position="207"/>
    </location>
</feature>
<dbReference type="SMART" id="SM00387">
    <property type="entry name" value="HATPase_c"/>
    <property type="match status" value="1"/>
</dbReference>
<dbReference type="EC" id="2.7.13.3" evidence="3"/>
<dbReference type="PANTHER" id="PTHR45453:SF3">
    <property type="entry name" value="HISTIDINE KINASE"/>
    <property type="match status" value="1"/>
</dbReference>
<dbReference type="GeneID" id="93281004"/>
<dbReference type="InterPro" id="IPR005467">
    <property type="entry name" value="His_kinase_dom"/>
</dbReference>
<dbReference type="InterPro" id="IPR004358">
    <property type="entry name" value="Sig_transdc_His_kin-like_C"/>
</dbReference>
<dbReference type="Gene3D" id="6.10.340.10">
    <property type="match status" value="1"/>
</dbReference>
<keyword evidence="4" id="KW-0597">Phosphoprotein</keyword>
<reference evidence="13" key="1">
    <citation type="submission" date="2016-10" db="EMBL/GenBank/DDBJ databases">
        <authorList>
            <person name="Varghese N."/>
            <person name="Submissions S."/>
        </authorList>
    </citation>
    <scope>NUCLEOTIDE SEQUENCE [LARGE SCALE GENOMIC DNA]</scope>
    <source>
        <strain evidence="13">NLAE-zl-G277</strain>
    </source>
</reference>
<proteinExistence type="predicted"/>